<evidence type="ECO:0000256" key="4">
    <source>
        <dbReference type="ARBA" id="ARBA00022801"/>
    </source>
</evidence>
<dbReference type="PROSITE" id="PS50146">
    <property type="entry name" value="DAGK"/>
    <property type="match status" value="1"/>
</dbReference>
<accession>A0A3N0GKX2</accession>
<name>A0A3N0GKX2_9ACTN</name>
<dbReference type="Pfam" id="PF19279">
    <property type="entry name" value="YegS_C"/>
    <property type="match status" value="1"/>
</dbReference>
<proteinExistence type="predicted"/>
<evidence type="ECO:0000256" key="5">
    <source>
        <dbReference type="ARBA" id="ARBA00022989"/>
    </source>
</evidence>
<dbReference type="Gene3D" id="1.20.144.10">
    <property type="entry name" value="Phosphatidic acid phosphatase type 2/haloperoxidase"/>
    <property type="match status" value="1"/>
</dbReference>
<keyword evidence="6 7" id="KW-0472">Membrane</keyword>
<feature type="transmembrane region" description="Helical" evidence="7">
    <location>
        <begin position="108"/>
        <end position="132"/>
    </location>
</feature>
<dbReference type="PANTHER" id="PTHR14969">
    <property type="entry name" value="SPHINGOSINE-1-PHOSPHATE PHOSPHOHYDROLASE"/>
    <property type="match status" value="1"/>
</dbReference>
<evidence type="ECO:0000256" key="2">
    <source>
        <dbReference type="ARBA" id="ARBA00022475"/>
    </source>
</evidence>
<feature type="transmembrane region" description="Helical" evidence="7">
    <location>
        <begin position="144"/>
        <end position="165"/>
    </location>
</feature>
<sequence>MFVALAVLVDRKWRPLLDLDRTLGRRPFAFTSDHHWVQRTAEVVAAVFHPNIVLAVGVLAGVALALKGYRRAGAWAVIVLAVSRVASPEVKDIVQRPRPHWAHPLSDIGGFGFPSGHATAIAAGAWVAIVLSGMLIRRRGLRRAVGVLAVLLALAVGADRVLLGVHSPSDVVAGFLLSSAVALLALVVYDPQPRSIALVMDPLPEAIPSSERRVAAILNPVKVDDPAGFRVMVEKMALESGWQQVSWWETTVEDTGYQMAHEAAVSGADLVLAIGGDGTIRAVCEELAGTGIPVGIVPAGTGNLLARNLSIPLYLRAAVDVGLNGQDRAIDMVRVTGDEMEDATFLVMAGMGFDAAIMEGVNETFKQKVGWLAYVWSALKALMFPAIRVEVSVDGGPFTRHRARTLVIGNVGHLQAGMPLIPDAAIDDGQLDVVMLYPRRFLSWVPIAARVLTRNKRTDETITRMTGREVIVRTQAPAPRQLDGDLIAPGKELRAECIHGRLLVRVPR</sequence>
<dbReference type="SUPFAM" id="SSF48317">
    <property type="entry name" value="Acid phosphatase/Vanadium-dependent haloperoxidase"/>
    <property type="match status" value="1"/>
</dbReference>
<keyword evidence="3 7" id="KW-0812">Transmembrane</keyword>
<dbReference type="GO" id="GO:0016301">
    <property type="term" value="F:kinase activity"/>
    <property type="evidence" value="ECO:0007669"/>
    <property type="project" value="InterPro"/>
</dbReference>
<evidence type="ECO:0000256" key="6">
    <source>
        <dbReference type="ARBA" id="ARBA00023136"/>
    </source>
</evidence>
<keyword evidence="5 7" id="KW-1133">Transmembrane helix</keyword>
<dbReference type="Pfam" id="PF00781">
    <property type="entry name" value="DAGK_cat"/>
    <property type="match status" value="1"/>
</dbReference>
<evidence type="ECO:0000256" key="3">
    <source>
        <dbReference type="ARBA" id="ARBA00022692"/>
    </source>
</evidence>
<keyword evidence="4" id="KW-0378">Hydrolase</keyword>
<feature type="domain" description="DAGKc" evidence="8">
    <location>
        <begin position="209"/>
        <end position="339"/>
    </location>
</feature>
<evidence type="ECO:0000256" key="1">
    <source>
        <dbReference type="ARBA" id="ARBA00004651"/>
    </source>
</evidence>
<dbReference type="OrthoDB" id="3171056at2"/>
<dbReference type="Pfam" id="PF01569">
    <property type="entry name" value="PAP2"/>
    <property type="match status" value="1"/>
</dbReference>
<comment type="caution">
    <text evidence="9">The sequence shown here is derived from an EMBL/GenBank/DDBJ whole genome shotgun (WGS) entry which is preliminary data.</text>
</comment>
<evidence type="ECO:0000256" key="7">
    <source>
        <dbReference type="SAM" id="Phobius"/>
    </source>
</evidence>
<reference evidence="9 10" key="1">
    <citation type="submission" date="2018-11" db="EMBL/GenBank/DDBJ databases">
        <authorList>
            <person name="Li F."/>
        </authorList>
    </citation>
    <scope>NUCLEOTIDE SEQUENCE [LARGE SCALE GENOMIC DNA]</scope>
    <source>
        <strain evidence="9 10">Gsoil 818</strain>
    </source>
</reference>
<dbReference type="GO" id="GO:0005886">
    <property type="term" value="C:plasma membrane"/>
    <property type="evidence" value="ECO:0007669"/>
    <property type="project" value="UniProtKB-SubCell"/>
</dbReference>
<protein>
    <submittedName>
        <fullName evidence="9">Phosphatase PAP2 family protein</fullName>
    </submittedName>
</protein>
<dbReference type="Gene3D" id="3.40.50.10330">
    <property type="entry name" value="Probable inorganic polyphosphate/atp-NAD kinase, domain 1"/>
    <property type="match status" value="1"/>
</dbReference>
<dbReference type="SMART" id="SM00014">
    <property type="entry name" value="acidPPc"/>
    <property type="match status" value="1"/>
</dbReference>
<feature type="transmembrane region" description="Helical" evidence="7">
    <location>
        <begin position="171"/>
        <end position="189"/>
    </location>
</feature>
<dbReference type="InterPro" id="IPR045540">
    <property type="entry name" value="YegS/DAGK_C"/>
</dbReference>
<keyword evidence="10" id="KW-1185">Reference proteome</keyword>
<dbReference type="InterPro" id="IPR016064">
    <property type="entry name" value="NAD/diacylglycerol_kinase_sf"/>
</dbReference>
<dbReference type="InterPro" id="IPR001206">
    <property type="entry name" value="Diacylglycerol_kinase_cat_dom"/>
</dbReference>
<dbReference type="InterPro" id="IPR000326">
    <property type="entry name" value="PAP2/HPO"/>
</dbReference>
<dbReference type="GO" id="GO:0016787">
    <property type="term" value="F:hydrolase activity"/>
    <property type="evidence" value="ECO:0007669"/>
    <property type="project" value="UniProtKB-KW"/>
</dbReference>
<feature type="transmembrane region" description="Helical" evidence="7">
    <location>
        <begin position="43"/>
        <end position="65"/>
    </location>
</feature>
<gene>
    <name evidence="9" type="ORF">EFL26_19215</name>
</gene>
<evidence type="ECO:0000259" key="8">
    <source>
        <dbReference type="PROSITE" id="PS50146"/>
    </source>
</evidence>
<dbReference type="SMART" id="SM00046">
    <property type="entry name" value="DAGKc"/>
    <property type="match status" value="1"/>
</dbReference>
<dbReference type="PANTHER" id="PTHR14969:SF62">
    <property type="entry name" value="DECAPRENYLPHOSPHORYL-5-PHOSPHORIBOSE PHOSPHATASE RV3807C-RELATED"/>
    <property type="match status" value="1"/>
</dbReference>
<dbReference type="InterPro" id="IPR036938">
    <property type="entry name" value="PAP2/HPO_sf"/>
</dbReference>
<dbReference type="EMBL" id="RJSF01000044">
    <property type="protein sequence ID" value="RNM12836.1"/>
    <property type="molecule type" value="Genomic_DNA"/>
</dbReference>
<dbReference type="Proteomes" id="UP000279994">
    <property type="component" value="Unassembled WGS sequence"/>
</dbReference>
<comment type="subcellular location">
    <subcellularLocation>
        <location evidence="1">Cell membrane</location>
        <topology evidence="1">Multi-pass membrane protein</topology>
    </subcellularLocation>
</comment>
<dbReference type="Gene3D" id="2.60.200.40">
    <property type="match status" value="1"/>
</dbReference>
<dbReference type="AlphaFoldDB" id="A0A3N0GKX2"/>
<organism evidence="9 10">
    <name type="scientific">Nocardioides pocheonensis</name>
    <dbReference type="NCBI Taxonomy" id="661485"/>
    <lineage>
        <taxon>Bacteria</taxon>
        <taxon>Bacillati</taxon>
        <taxon>Actinomycetota</taxon>
        <taxon>Actinomycetes</taxon>
        <taxon>Propionibacteriales</taxon>
        <taxon>Nocardioidaceae</taxon>
        <taxon>Nocardioides</taxon>
    </lineage>
</organism>
<evidence type="ECO:0000313" key="10">
    <source>
        <dbReference type="Proteomes" id="UP000279994"/>
    </source>
</evidence>
<dbReference type="SUPFAM" id="SSF111331">
    <property type="entry name" value="NAD kinase/diacylglycerol kinase-like"/>
    <property type="match status" value="1"/>
</dbReference>
<keyword evidence="2" id="KW-1003">Cell membrane</keyword>
<evidence type="ECO:0000313" key="9">
    <source>
        <dbReference type="EMBL" id="RNM12836.1"/>
    </source>
</evidence>
<dbReference type="InterPro" id="IPR017438">
    <property type="entry name" value="ATP-NAD_kinase_N"/>
</dbReference>